<comment type="caution">
    <text evidence="2">The sequence shown here is derived from an EMBL/GenBank/DDBJ whole genome shotgun (WGS) entry which is preliminary data.</text>
</comment>
<evidence type="ECO:0000256" key="1">
    <source>
        <dbReference type="SAM" id="MobiDB-lite"/>
    </source>
</evidence>
<dbReference type="EMBL" id="JBHFFA010000002">
    <property type="protein sequence ID" value="KAL2642609.1"/>
    <property type="molecule type" value="Genomic_DNA"/>
</dbReference>
<evidence type="ECO:0000313" key="2">
    <source>
        <dbReference type="EMBL" id="KAL2642609.1"/>
    </source>
</evidence>
<dbReference type="AlphaFoldDB" id="A0ABD1Z5E7"/>
<feature type="compositionally biased region" description="Low complexity" evidence="1">
    <location>
        <begin position="14"/>
        <end position="34"/>
    </location>
</feature>
<reference evidence="2 3" key="1">
    <citation type="submission" date="2024-09" db="EMBL/GenBank/DDBJ databases">
        <title>Chromosome-scale assembly of Riccia fluitans.</title>
        <authorList>
            <person name="Paukszto L."/>
            <person name="Sawicki J."/>
            <person name="Karawczyk K."/>
            <person name="Piernik-Szablinska J."/>
            <person name="Szczecinska M."/>
            <person name="Mazdziarz M."/>
        </authorList>
    </citation>
    <scope>NUCLEOTIDE SEQUENCE [LARGE SCALE GENOMIC DNA]</scope>
    <source>
        <strain evidence="2">Rf_01</strain>
        <tissue evidence="2">Aerial parts of the thallus</tissue>
    </source>
</reference>
<dbReference type="Proteomes" id="UP001605036">
    <property type="component" value="Unassembled WGS sequence"/>
</dbReference>
<organism evidence="2 3">
    <name type="scientific">Riccia fluitans</name>
    <dbReference type="NCBI Taxonomy" id="41844"/>
    <lineage>
        <taxon>Eukaryota</taxon>
        <taxon>Viridiplantae</taxon>
        <taxon>Streptophyta</taxon>
        <taxon>Embryophyta</taxon>
        <taxon>Marchantiophyta</taxon>
        <taxon>Marchantiopsida</taxon>
        <taxon>Marchantiidae</taxon>
        <taxon>Marchantiales</taxon>
        <taxon>Ricciaceae</taxon>
        <taxon>Riccia</taxon>
    </lineage>
</organism>
<proteinExistence type="predicted"/>
<sequence>MAIHLVEATRKPRSMSTISSSFTSPTSTTDADSSCQSSKGGVSQVQRSYYLLFPSALFFGETHLGSHLHASLDGTKKMDPPSD</sequence>
<protein>
    <submittedName>
        <fullName evidence="2">Uncharacterized protein</fullName>
    </submittedName>
</protein>
<evidence type="ECO:0000313" key="3">
    <source>
        <dbReference type="Proteomes" id="UP001605036"/>
    </source>
</evidence>
<name>A0ABD1Z5E7_9MARC</name>
<gene>
    <name evidence="2" type="ORF">R1flu_010196</name>
</gene>
<feature type="region of interest" description="Disordered" evidence="1">
    <location>
        <begin position="1"/>
        <end position="39"/>
    </location>
</feature>
<accession>A0ABD1Z5E7</accession>
<keyword evidence="3" id="KW-1185">Reference proteome</keyword>